<dbReference type="RefSeq" id="WP_008064134.1">
    <property type="nucleotide sequence ID" value="NZ_AFHG01000058.1"/>
</dbReference>
<name>F5RH14_METUF</name>
<keyword evidence="3" id="KW-1185">Reference proteome</keyword>
<organism evidence="2 3">
    <name type="scientific">Methyloversatilis universalis (strain ATCC BAA-1314 / DSM 25237 / JCM 13912 / CCUG 52030 / FAM5)</name>
    <dbReference type="NCBI Taxonomy" id="1000565"/>
    <lineage>
        <taxon>Bacteria</taxon>
        <taxon>Pseudomonadati</taxon>
        <taxon>Pseudomonadota</taxon>
        <taxon>Betaproteobacteria</taxon>
        <taxon>Nitrosomonadales</taxon>
        <taxon>Sterolibacteriaceae</taxon>
        <taxon>Methyloversatilis</taxon>
    </lineage>
</organism>
<dbReference type="AlphaFoldDB" id="F5RH14"/>
<keyword evidence="1" id="KW-1133">Transmembrane helix</keyword>
<dbReference type="eggNOG" id="ENOG5032HNW">
    <property type="taxonomic scope" value="Bacteria"/>
</dbReference>
<sequence length="46" mass="5235">MDFWSALEYGAWGLSIVLIGWMLVDARFVSTTYGEDFLLSSREGDE</sequence>
<dbReference type="EMBL" id="AFHG01000058">
    <property type="protein sequence ID" value="EGK70218.1"/>
    <property type="molecule type" value="Genomic_DNA"/>
</dbReference>
<keyword evidence="1" id="KW-0472">Membrane</keyword>
<reference evidence="2 3" key="1">
    <citation type="journal article" date="2011" name="J. Bacteriol.">
        <title>Genome sequence of Methyloversatilis universalis FAM5T, a methylotrophic representative of the order Rhodocyclales.</title>
        <authorList>
            <person name="Kittichotirat W."/>
            <person name="Good N.M."/>
            <person name="Hall R."/>
            <person name="Bringel F."/>
            <person name="Lajus A."/>
            <person name="Medigue C."/>
            <person name="Smalley N.E."/>
            <person name="Beck D."/>
            <person name="Bumgarner R."/>
            <person name="Vuilleumier S."/>
            <person name="Kalyuzhnaya M.G."/>
        </authorList>
    </citation>
    <scope>NUCLEOTIDE SEQUENCE [LARGE SCALE GENOMIC DNA]</scope>
    <source>
        <strain evidence="3">ATCC BAA-1314 / JCM 13912 / FAM5</strain>
    </source>
</reference>
<dbReference type="Proteomes" id="UP000005019">
    <property type="component" value="Unassembled WGS sequence"/>
</dbReference>
<protein>
    <submittedName>
        <fullName evidence="2">Uncharacterized protein</fullName>
    </submittedName>
</protein>
<gene>
    <name evidence="2" type="ORF">METUNv1_03606</name>
</gene>
<comment type="caution">
    <text evidence="2">The sequence shown here is derived from an EMBL/GenBank/DDBJ whole genome shotgun (WGS) entry which is preliminary data.</text>
</comment>
<dbReference type="STRING" id="1000565.METUNv1_03606"/>
<keyword evidence="1" id="KW-0812">Transmembrane</keyword>
<evidence type="ECO:0000256" key="1">
    <source>
        <dbReference type="SAM" id="Phobius"/>
    </source>
</evidence>
<evidence type="ECO:0000313" key="3">
    <source>
        <dbReference type="Proteomes" id="UP000005019"/>
    </source>
</evidence>
<evidence type="ECO:0000313" key="2">
    <source>
        <dbReference type="EMBL" id="EGK70218.1"/>
    </source>
</evidence>
<feature type="transmembrane region" description="Helical" evidence="1">
    <location>
        <begin position="6"/>
        <end position="24"/>
    </location>
</feature>
<accession>F5RH14</accession>
<proteinExistence type="predicted"/>